<proteinExistence type="inferred from homology"/>
<gene>
    <name evidence="7" type="ORF">GT755_30340</name>
</gene>
<evidence type="ECO:0000256" key="3">
    <source>
        <dbReference type="ARBA" id="ARBA00022723"/>
    </source>
</evidence>
<dbReference type="GO" id="GO:0005506">
    <property type="term" value="F:iron ion binding"/>
    <property type="evidence" value="ECO:0007669"/>
    <property type="project" value="InterPro"/>
</dbReference>
<keyword evidence="3" id="KW-0479">Metal-binding</keyword>
<reference evidence="7 8" key="1">
    <citation type="submission" date="2020-01" db="EMBL/GenBank/DDBJ databases">
        <title>Herbidospora sp. NEAU-GS84 nov., a novel actinomycete isolated from soil.</title>
        <authorList>
            <person name="Han L."/>
        </authorList>
    </citation>
    <scope>NUCLEOTIDE SEQUENCE [LARGE SCALE GENOMIC DNA]</scope>
    <source>
        <strain evidence="7 8">NEAU-GS84</strain>
    </source>
</reference>
<dbReference type="FunFam" id="1.10.630.10:FF:000018">
    <property type="entry name" value="Cytochrome P450 monooxygenase"/>
    <property type="match status" value="1"/>
</dbReference>
<evidence type="ECO:0000313" key="8">
    <source>
        <dbReference type="Proteomes" id="UP000479526"/>
    </source>
</evidence>
<dbReference type="AlphaFoldDB" id="A0A7C9JFG3"/>
<dbReference type="GO" id="GO:0020037">
    <property type="term" value="F:heme binding"/>
    <property type="evidence" value="ECO:0007669"/>
    <property type="project" value="InterPro"/>
</dbReference>
<dbReference type="GO" id="GO:0016705">
    <property type="term" value="F:oxidoreductase activity, acting on paired donors, with incorporation or reduction of molecular oxygen"/>
    <property type="evidence" value="ECO:0007669"/>
    <property type="project" value="InterPro"/>
</dbReference>
<dbReference type="InterPro" id="IPR001128">
    <property type="entry name" value="Cyt_P450"/>
</dbReference>
<evidence type="ECO:0000256" key="4">
    <source>
        <dbReference type="ARBA" id="ARBA00023002"/>
    </source>
</evidence>
<name>A0A7C9JFG3_9ACTN</name>
<protein>
    <submittedName>
        <fullName evidence="7">Cytochrome P450</fullName>
    </submittedName>
</protein>
<dbReference type="Proteomes" id="UP000479526">
    <property type="component" value="Unassembled WGS sequence"/>
</dbReference>
<dbReference type="Pfam" id="PF00067">
    <property type="entry name" value="p450"/>
    <property type="match status" value="1"/>
</dbReference>
<dbReference type="CDD" id="cd20625">
    <property type="entry name" value="CYP164-like"/>
    <property type="match status" value="1"/>
</dbReference>
<comment type="similarity">
    <text evidence="1">Belongs to the cytochrome P450 family.</text>
</comment>
<comment type="caution">
    <text evidence="7">The sequence shown here is derived from an EMBL/GenBank/DDBJ whole genome shotgun (WGS) entry which is preliminary data.</text>
</comment>
<evidence type="ECO:0000256" key="6">
    <source>
        <dbReference type="ARBA" id="ARBA00023033"/>
    </source>
</evidence>
<keyword evidence="5" id="KW-0408">Iron</keyword>
<evidence type="ECO:0000256" key="1">
    <source>
        <dbReference type="ARBA" id="ARBA00010617"/>
    </source>
</evidence>
<evidence type="ECO:0000256" key="2">
    <source>
        <dbReference type="ARBA" id="ARBA00022617"/>
    </source>
</evidence>
<dbReference type="GO" id="GO:0004497">
    <property type="term" value="F:monooxygenase activity"/>
    <property type="evidence" value="ECO:0007669"/>
    <property type="project" value="UniProtKB-KW"/>
</dbReference>
<evidence type="ECO:0000313" key="7">
    <source>
        <dbReference type="EMBL" id="NAS25964.1"/>
    </source>
</evidence>
<dbReference type="PANTHER" id="PTHR46696:SF1">
    <property type="entry name" value="CYTOCHROME P450 YJIB-RELATED"/>
    <property type="match status" value="1"/>
</dbReference>
<keyword evidence="2" id="KW-0349">Heme</keyword>
<evidence type="ECO:0000256" key="5">
    <source>
        <dbReference type="ARBA" id="ARBA00023004"/>
    </source>
</evidence>
<accession>A0A7C9JFG3</accession>
<keyword evidence="4" id="KW-0560">Oxidoreductase</keyword>
<organism evidence="7 8">
    <name type="scientific">Herbidospora solisilvae</name>
    <dbReference type="NCBI Taxonomy" id="2696284"/>
    <lineage>
        <taxon>Bacteria</taxon>
        <taxon>Bacillati</taxon>
        <taxon>Actinomycetota</taxon>
        <taxon>Actinomycetes</taxon>
        <taxon>Streptosporangiales</taxon>
        <taxon>Streptosporangiaceae</taxon>
        <taxon>Herbidospora</taxon>
    </lineage>
</organism>
<dbReference type="SUPFAM" id="SSF48264">
    <property type="entry name" value="Cytochrome P450"/>
    <property type="match status" value="1"/>
</dbReference>
<dbReference type="PANTHER" id="PTHR46696">
    <property type="entry name" value="P450, PUTATIVE (EUROFUNG)-RELATED"/>
    <property type="match status" value="1"/>
</dbReference>
<dbReference type="InterPro" id="IPR036396">
    <property type="entry name" value="Cyt_P450_sf"/>
</dbReference>
<dbReference type="InterPro" id="IPR002397">
    <property type="entry name" value="Cyt_P450_B"/>
</dbReference>
<sequence>MNESSPSKDGADELFASIFTEAGHDDPHDHWRRLREVAPVHRTAEGVFYVSDHQACQQVLRDPNFRAFGRNRLYGPQWKEHPIYYRLDEILGGMDAPDHTRQRGAVAGFFKPRRLEKLRDRMEHIVEELLAEMENGFDGNSVDFVARFALPLPVNVVGEVVGVRSMMSTPVPDLALHWTQGYDPAASAETLARADEAMDELYAYFGDLIDQRERAGATGDDLIAHMLATTGTPTGLSRAEMIPMLVTLCGGGFETTTRLLTNAVVTLSRRPDLHARLRAEPWLIPTAIEEFLRHDATVQFLGRLVAEDTELLGVPIPAGSPVNLSIIAANRDPKVFVQPDEIDIERKPNPHLTFIAGVHFCLGAHLARMEAQVALQAITRRYARLELAGPPVQAPGFAMRGYADVPLAYHR</sequence>
<dbReference type="PRINTS" id="PR00359">
    <property type="entry name" value="BP450"/>
</dbReference>
<dbReference type="Gene3D" id="1.10.630.10">
    <property type="entry name" value="Cytochrome P450"/>
    <property type="match status" value="1"/>
</dbReference>
<keyword evidence="8" id="KW-1185">Reference proteome</keyword>
<dbReference type="EMBL" id="WXEW01000009">
    <property type="protein sequence ID" value="NAS25964.1"/>
    <property type="molecule type" value="Genomic_DNA"/>
</dbReference>
<dbReference type="RefSeq" id="WP_161482983.1">
    <property type="nucleotide sequence ID" value="NZ_WXEW01000009.1"/>
</dbReference>
<keyword evidence="6" id="KW-0503">Monooxygenase</keyword>